<evidence type="ECO:0000313" key="2">
    <source>
        <dbReference type="Proteomes" id="UP001482620"/>
    </source>
</evidence>
<comment type="caution">
    <text evidence="1">The sequence shown here is derived from an EMBL/GenBank/DDBJ whole genome shotgun (WGS) entry which is preliminary data.</text>
</comment>
<accession>A0ABV0V7E0</accession>
<organism evidence="1 2">
    <name type="scientific">Ilyodon furcidens</name>
    <name type="common">goldbreast splitfin</name>
    <dbReference type="NCBI Taxonomy" id="33524"/>
    <lineage>
        <taxon>Eukaryota</taxon>
        <taxon>Metazoa</taxon>
        <taxon>Chordata</taxon>
        <taxon>Craniata</taxon>
        <taxon>Vertebrata</taxon>
        <taxon>Euteleostomi</taxon>
        <taxon>Actinopterygii</taxon>
        <taxon>Neopterygii</taxon>
        <taxon>Teleostei</taxon>
        <taxon>Neoteleostei</taxon>
        <taxon>Acanthomorphata</taxon>
        <taxon>Ovalentaria</taxon>
        <taxon>Atherinomorphae</taxon>
        <taxon>Cyprinodontiformes</taxon>
        <taxon>Goodeidae</taxon>
        <taxon>Ilyodon</taxon>
    </lineage>
</organism>
<name>A0ABV0V7E0_9TELE</name>
<evidence type="ECO:0000313" key="1">
    <source>
        <dbReference type="EMBL" id="MEQ2253275.1"/>
    </source>
</evidence>
<sequence>EKISEEHQSKENLLAENQILKKQKAELIVGFKKQLKLIDILKRQKMHFEAAKMLSFTQEEFMKALDLGKP</sequence>
<feature type="non-terminal residue" evidence="1">
    <location>
        <position position="1"/>
    </location>
</feature>
<proteinExistence type="predicted"/>
<dbReference type="PANTHER" id="PTHR23313:SF0">
    <property type="entry name" value="TESTIS-EXPRESSED PROTEIN 9"/>
    <property type="match status" value="1"/>
</dbReference>
<gene>
    <name evidence="1" type="primary">TEX9</name>
    <name evidence="1" type="ORF">ILYODFUR_030477</name>
</gene>
<dbReference type="PANTHER" id="PTHR23313">
    <property type="entry name" value="TSEC1-RELATED"/>
    <property type="match status" value="1"/>
</dbReference>
<protein>
    <submittedName>
        <fullName evidence="1">Golgin subfamily A member 2</fullName>
    </submittedName>
</protein>
<reference evidence="1 2" key="1">
    <citation type="submission" date="2021-06" db="EMBL/GenBank/DDBJ databases">
        <authorList>
            <person name="Palmer J.M."/>
        </authorList>
    </citation>
    <scope>NUCLEOTIDE SEQUENCE [LARGE SCALE GENOMIC DNA]</scope>
    <source>
        <strain evidence="2">if_2019</strain>
        <tissue evidence="1">Muscle</tissue>
    </source>
</reference>
<dbReference type="EMBL" id="JAHRIQ010097211">
    <property type="protein sequence ID" value="MEQ2253275.1"/>
    <property type="molecule type" value="Genomic_DNA"/>
</dbReference>
<dbReference type="Proteomes" id="UP001482620">
    <property type="component" value="Unassembled WGS sequence"/>
</dbReference>
<keyword evidence="2" id="KW-1185">Reference proteome</keyword>